<dbReference type="Gene3D" id="3.40.50.300">
    <property type="entry name" value="P-loop containing nucleotide triphosphate hydrolases"/>
    <property type="match status" value="1"/>
</dbReference>
<proteinExistence type="predicted"/>
<sequence>MGTFVVVISRDPQTVEHALVACAAAQAEAQVVREPEEIRRWWSEAPLTLVGSEMAPLVAGLGLPSRANVHLVGPRVDELVAWSAPLEASVLVLPEQSALLASLVDRLDEAPGEARIVAVSGGSGGVGASTFACALAQVGAARGLRAAVVDLDPLGGGLDLLVGAETAEGWRWPELSSASGHLGALSGRLPNVAGVDLVSAGRTPGEPPLEAIRSVVQALSASHQVVVLDLGRGRAPLSWPELHHLVVVGGDVRSTMAARAQVETQGLRGVEVVVRRGSGRRVEPRLVEESLGLPVVGELPDDRRVARAMEAGEPPGRGRGRYARHVGRLLDLVMTS</sequence>
<organism evidence="3 4">
    <name type="scientific">Luteococcus sanguinis</name>
    <dbReference type="NCBI Taxonomy" id="174038"/>
    <lineage>
        <taxon>Bacteria</taxon>
        <taxon>Bacillati</taxon>
        <taxon>Actinomycetota</taxon>
        <taxon>Actinomycetes</taxon>
        <taxon>Propionibacteriales</taxon>
        <taxon>Propionibacteriaceae</taxon>
        <taxon>Luteococcus</taxon>
    </lineage>
</organism>
<name>A0ABW1X1J0_9ACTN</name>
<dbReference type="PANTHER" id="PTHR43384:SF11">
    <property type="entry name" value="SEPTUM SITE DETERMINING PROTEIN"/>
    <property type="match status" value="1"/>
</dbReference>
<dbReference type="Pfam" id="PF01656">
    <property type="entry name" value="CbiA"/>
    <property type="match status" value="1"/>
</dbReference>
<evidence type="ECO:0000313" key="3">
    <source>
        <dbReference type="EMBL" id="MFC6396483.1"/>
    </source>
</evidence>
<feature type="domain" description="Rv3660c-like CheY-like N-terminal" evidence="2">
    <location>
        <begin position="10"/>
        <end position="109"/>
    </location>
</feature>
<dbReference type="InterPro" id="IPR059050">
    <property type="entry name" value="Rv3660c_N"/>
</dbReference>
<feature type="domain" description="CobQ/CobB/MinD/ParA nucleotide binding" evidence="1">
    <location>
        <begin position="117"/>
        <end position="314"/>
    </location>
</feature>
<dbReference type="InterPro" id="IPR022521">
    <property type="entry name" value="Rv3660c"/>
</dbReference>
<protein>
    <submittedName>
        <fullName evidence="3">Septum site-determining protein Ssd</fullName>
    </submittedName>
</protein>
<keyword evidence="4" id="KW-1185">Reference proteome</keyword>
<comment type="caution">
    <text evidence="3">The sequence shown here is derived from an EMBL/GenBank/DDBJ whole genome shotgun (WGS) entry which is preliminary data.</text>
</comment>
<dbReference type="PANTHER" id="PTHR43384">
    <property type="entry name" value="SEPTUM SITE-DETERMINING PROTEIN MIND HOMOLOG, CHLOROPLASTIC-RELATED"/>
    <property type="match status" value="1"/>
</dbReference>
<evidence type="ECO:0000259" key="1">
    <source>
        <dbReference type="Pfam" id="PF01656"/>
    </source>
</evidence>
<evidence type="ECO:0000259" key="2">
    <source>
        <dbReference type="Pfam" id="PF26563"/>
    </source>
</evidence>
<dbReference type="InterPro" id="IPR027417">
    <property type="entry name" value="P-loop_NTPase"/>
</dbReference>
<dbReference type="InterPro" id="IPR050625">
    <property type="entry name" value="ParA/MinD_ATPase"/>
</dbReference>
<dbReference type="RefSeq" id="WP_343884877.1">
    <property type="nucleotide sequence ID" value="NZ_BAAAKI010000004.1"/>
</dbReference>
<dbReference type="SUPFAM" id="SSF52540">
    <property type="entry name" value="P-loop containing nucleoside triphosphate hydrolases"/>
    <property type="match status" value="1"/>
</dbReference>
<dbReference type="InterPro" id="IPR002586">
    <property type="entry name" value="CobQ/CobB/MinD/ParA_Nub-bd_dom"/>
</dbReference>
<accession>A0ABW1X1J0</accession>
<dbReference type="Proteomes" id="UP001596266">
    <property type="component" value="Unassembled WGS sequence"/>
</dbReference>
<dbReference type="NCBIfam" id="TIGR03815">
    <property type="entry name" value="CpaE_hom_Actino"/>
    <property type="match status" value="1"/>
</dbReference>
<dbReference type="Pfam" id="PF26563">
    <property type="entry name" value="Rv3660c_N"/>
    <property type="match status" value="1"/>
</dbReference>
<evidence type="ECO:0000313" key="4">
    <source>
        <dbReference type="Proteomes" id="UP001596266"/>
    </source>
</evidence>
<reference evidence="4" key="1">
    <citation type="journal article" date="2019" name="Int. J. Syst. Evol. Microbiol.">
        <title>The Global Catalogue of Microorganisms (GCM) 10K type strain sequencing project: providing services to taxonomists for standard genome sequencing and annotation.</title>
        <authorList>
            <consortium name="The Broad Institute Genomics Platform"/>
            <consortium name="The Broad Institute Genome Sequencing Center for Infectious Disease"/>
            <person name="Wu L."/>
            <person name="Ma J."/>
        </authorList>
    </citation>
    <scope>NUCLEOTIDE SEQUENCE [LARGE SCALE GENOMIC DNA]</scope>
    <source>
        <strain evidence="4">CGMCC 1.15277</strain>
    </source>
</reference>
<dbReference type="EMBL" id="JBHSUA010000009">
    <property type="protein sequence ID" value="MFC6396483.1"/>
    <property type="molecule type" value="Genomic_DNA"/>
</dbReference>
<gene>
    <name evidence="3" type="primary">ssd</name>
    <name evidence="3" type="ORF">ACFP57_05700</name>
</gene>